<accession>A0A640KF00</accession>
<comment type="caution">
    <text evidence="2">The sequence shown here is derived from an EMBL/GenBank/DDBJ whole genome shotgun (WGS) entry which is preliminary data.</text>
</comment>
<proteinExistence type="predicted"/>
<evidence type="ECO:0000256" key="1">
    <source>
        <dbReference type="SAM" id="MobiDB-lite"/>
    </source>
</evidence>
<evidence type="ECO:0000313" key="3">
    <source>
        <dbReference type="Proteomes" id="UP000419144"/>
    </source>
</evidence>
<evidence type="ECO:0000313" key="2">
    <source>
        <dbReference type="EMBL" id="GET88286.1"/>
    </source>
</evidence>
<dbReference type="OrthoDB" id="265595at2759"/>
<name>A0A640KF00_LEITA</name>
<organism evidence="2 3">
    <name type="scientific">Leishmania tarentolae</name>
    <name type="common">Sauroleishmania tarentolae</name>
    <dbReference type="NCBI Taxonomy" id="5689"/>
    <lineage>
        <taxon>Eukaryota</taxon>
        <taxon>Discoba</taxon>
        <taxon>Euglenozoa</taxon>
        <taxon>Kinetoplastea</taxon>
        <taxon>Metakinetoplastina</taxon>
        <taxon>Trypanosomatida</taxon>
        <taxon>Trypanosomatidae</taxon>
        <taxon>Leishmaniinae</taxon>
        <taxon>Leishmania</taxon>
        <taxon>lizard Leishmania</taxon>
    </lineage>
</organism>
<reference evidence="2" key="1">
    <citation type="submission" date="2019-11" db="EMBL/GenBank/DDBJ databases">
        <title>Leishmania tarentolae CDS.</title>
        <authorList>
            <person name="Goto Y."/>
            <person name="Yamagishi J."/>
        </authorList>
    </citation>
    <scope>NUCLEOTIDE SEQUENCE [LARGE SCALE GENOMIC DNA]</scope>
    <source>
        <strain evidence="2">Parrot Tar II</strain>
    </source>
</reference>
<sequence length="647" mass="68105">MTVSFFRAAPSLTAPHSFLFFVEHHTHAALRLSLSARRERDTPYWTLQGRLTAAAFRGICLPSPPPPPPLPYTRVTTIMAKKKNARNASVSAAATGSGATPADGGLRPVFVASTHTATAEEALHVALQQLDSIAQEAHVYIQQRKAATLNGPEVEGASPPFKRARDDSAGSEARLTAFAAAKGSRLDVFAAMSTLQYQALCATVAAYGLQLLPSLEEILKRVVLAVLTPWLSTPEAWETLAMLCTTYRAGAAHALTELLESLLREPGVLLLDAPQLVPAWYAETFVHVMPSAMASNAAAAALGGLLTLAEDQRLREESAESSQQAVHIHTERTARKLRALADMLYASGGYVPTATLQQMGLRHAMEVVEAGVLPCYLSEQEYSEAFSTASAFPGTAAAASSSFVGATAMAGNSTSAAVLRWRVPAAWHAVSLQLLEAFLFTCRPGFPAQLLVTTTRAINVLAARLHRGVPHLSALKDPNSTADPNQEGCKKATSVALTLLPVPAAVGAAVVRLGHVMQLLCHPVVLPPFQPVQLVVEKAKRRTFVLAESAAAAVTSAPAAPSTPPVETVTAPSARATTPPPPQHQPRPVASTAAAPAAVLPPTPASESTSPLEVRPAPQSVKPTPPPQPPAVVDGTDDDIPDIVMDD</sequence>
<dbReference type="EMBL" id="BLBS01000026">
    <property type="protein sequence ID" value="GET88286.1"/>
    <property type="molecule type" value="Genomic_DNA"/>
</dbReference>
<feature type="compositionally biased region" description="Low complexity" evidence="1">
    <location>
        <begin position="586"/>
        <end position="598"/>
    </location>
</feature>
<dbReference type="VEuPathDB" id="TriTrypDB:LtaPh_2105200"/>
<feature type="compositionally biased region" description="Low complexity" evidence="1">
    <location>
        <begin position="552"/>
        <end position="577"/>
    </location>
</feature>
<gene>
    <name evidence="2" type="ORF">LtaPh_2105200</name>
</gene>
<protein>
    <submittedName>
        <fullName evidence="2">Uncharacterized protein</fullName>
    </submittedName>
</protein>
<dbReference type="Proteomes" id="UP000419144">
    <property type="component" value="Unassembled WGS sequence"/>
</dbReference>
<feature type="region of interest" description="Disordered" evidence="1">
    <location>
        <begin position="552"/>
        <end position="647"/>
    </location>
</feature>
<keyword evidence="3" id="KW-1185">Reference proteome</keyword>
<dbReference type="AlphaFoldDB" id="A0A640KF00"/>
<feature type="compositionally biased region" description="Acidic residues" evidence="1">
    <location>
        <begin position="635"/>
        <end position="647"/>
    </location>
</feature>